<dbReference type="Proteomes" id="UP000784294">
    <property type="component" value="Unassembled WGS sequence"/>
</dbReference>
<feature type="compositionally biased region" description="Acidic residues" evidence="1">
    <location>
        <begin position="113"/>
        <end position="124"/>
    </location>
</feature>
<dbReference type="AlphaFoldDB" id="A0A448XRK0"/>
<evidence type="ECO:0000313" key="3">
    <source>
        <dbReference type="Proteomes" id="UP000784294"/>
    </source>
</evidence>
<comment type="caution">
    <text evidence="2">The sequence shown here is derived from an EMBL/GenBank/DDBJ whole genome shotgun (WGS) entry which is preliminary data.</text>
</comment>
<reference evidence="2" key="1">
    <citation type="submission" date="2018-11" db="EMBL/GenBank/DDBJ databases">
        <authorList>
            <consortium name="Pathogen Informatics"/>
        </authorList>
    </citation>
    <scope>NUCLEOTIDE SEQUENCE</scope>
</reference>
<keyword evidence="3" id="KW-1185">Reference proteome</keyword>
<accession>A0A448XRK0</accession>
<proteinExistence type="predicted"/>
<dbReference type="EMBL" id="CAAALY010279467">
    <property type="protein sequence ID" value="VEL43195.1"/>
    <property type="molecule type" value="Genomic_DNA"/>
</dbReference>
<evidence type="ECO:0000256" key="1">
    <source>
        <dbReference type="SAM" id="MobiDB-lite"/>
    </source>
</evidence>
<organism evidence="2 3">
    <name type="scientific">Protopolystoma xenopodis</name>
    <dbReference type="NCBI Taxonomy" id="117903"/>
    <lineage>
        <taxon>Eukaryota</taxon>
        <taxon>Metazoa</taxon>
        <taxon>Spiralia</taxon>
        <taxon>Lophotrochozoa</taxon>
        <taxon>Platyhelminthes</taxon>
        <taxon>Monogenea</taxon>
        <taxon>Polyopisthocotylea</taxon>
        <taxon>Polystomatidea</taxon>
        <taxon>Polystomatidae</taxon>
        <taxon>Protopolystoma</taxon>
    </lineage>
</organism>
<sequence>MVLTSLTLVQHVRANSSTKPDVPNYAAPLMRFLESSDDVHHMMDESSAHFHPIRGRKSCGLRQHDYRLKSNEIHPSSSACALWLHGNSAIKYDSNDSGGVGVGVVEVVGGWDDGSDSDVSGDDGDGGRVGDSR</sequence>
<gene>
    <name evidence="2" type="ORF">PXEA_LOCUS36635</name>
</gene>
<name>A0A448XRK0_9PLAT</name>
<evidence type="ECO:0000313" key="2">
    <source>
        <dbReference type="EMBL" id="VEL43195.1"/>
    </source>
</evidence>
<protein>
    <submittedName>
        <fullName evidence="2">Uncharacterized protein</fullName>
    </submittedName>
</protein>
<feature type="region of interest" description="Disordered" evidence="1">
    <location>
        <begin position="109"/>
        <end position="133"/>
    </location>
</feature>